<feature type="transmembrane region" description="Helical" evidence="6">
    <location>
        <begin position="223"/>
        <end position="245"/>
    </location>
</feature>
<evidence type="ECO:0000256" key="2">
    <source>
        <dbReference type="ARBA" id="ARBA00022475"/>
    </source>
</evidence>
<keyword evidence="4 6" id="KW-1133">Transmembrane helix</keyword>
<evidence type="ECO:0000256" key="4">
    <source>
        <dbReference type="ARBA" id="ARBA00022989"/>
    </source>
</evidence>
<keyword evidence="8" id="KW-1185">Reference proteome</keyword>
<keyword evidence="3 6" id="KW-0812">Transmembrane</keyword>
<dbReference type="Pfam" id="PF07690">
    <property type="entry name" value="MFS_1"/>
    <property type="match status" value="1"/>
</dbReference>
<evidence type="ECO:0000256" key="5">
    <source>
        <dbReference type="ARBA" id="ARBA00023136"/>
    </source>
</evidence>
<organism evidence="7 8">
    <name type="scientific">Brevibacillus brevis</name>
    <name type="common">Bacillus brevis</name>
    <dbReference type="NCBI Taxonomy" id="1393"/>
    <lineage>
        <taxon>Bacteria</taxon>
        <taxon>Bacillati</taxon>
        <taxon>Bacillota</taxon>
        <taxon>Bacilli</taxon>
        <taxon>Bacillales</taxon>
        <taxon>Paenibacillaceae</taxon>
        <taxon>Brevibacillus</taxon>
    </lineage>
</organism>
<evidence type="ECO:0000256" key="1">
    <source>
        <dbReference type="ARBA" id="ARBA00004651"/>
    </source>
</evidence>
<evidence type="ECO:0000313" key="7">
    <source>
        <dbReference type="EMBL" id="WNC15877.1"/>
    </source>
</evidence>
<keyword evidence="2" id="KW-1003">Cell membrane</keyword>
<feature type="transmembrane region" description="Helical" evidence="6">
    <location>
        <begin position="46"/>
        <end position="63"/>
    </location>
</feature>
<sequence length="409" mass="43698">MWNKRFICLWGGQTLANLGDVFYIVAFISAIYAVTASAMYTALVPVVILTAQSVGGLLAPLLFRRLSVPRMLVFSQGVKTVLLAVAATALPVASSAGERAVPVLLGLGAAIAFMDGWANPARNALVPQVVARAELMRANGLLAASDQTVFFVGWAAGGLLVATLGADRVCWGTVLAYVVATAAMLGVGPMGRSEAMQSQEEKQGETNWLTGWRVIRDTPKLRLIVALDVLIGLSGAVWIAAIMLPFVNEVLGKGEEWWGYINAGYMLGSIVGSALLLANARRLSHSLPRWIVVGTLGSGLITLCFGSSTHPWAALFFSFALGPLYEMQMIAKQTLLQQAVVKERLPYVLSAKSTVDSLVFGSSALVMGAAAEWLGTREVYFLSAGVLGVAVLLAMRLFRYRPVMIEETE</sequence>
<evidence type="ECO:0000313" key="8">
    <source>
        <dbReference type="Proteomes" id="UP001256827"/>
    </source>
</evidence>
<dbReference type="Gene3D" id="1.20.1250.20">
    <property type="entry name" value="MFS general substrate transporter like domains"/>
    <property type="match status" value="1"/>
</dbReference>
<accession>A0ABY9T6Z9</accession>
<keyword evidence="5 6" id="KW-0472">Membrane</keyword>
<comment type="subcellular location">
    <subcellularLocation>
        <location evidence="1">Cell membrane</location>
        <topology evidence="1">Multi-pass membrane protein</topology>
    </subcellularLocation>
</comment>
<feature type="transmembrane region" description="Helical" evidence="6">
    <location>
        <begin position="290"/>
        <end position="308"/>
    </location>
</feature>
<feature type="transmembrane region" description="Helical" evidence="6">
    <location>
        <begin position="72"/>
        <end position="94"/>
    </location>
</feature>
<dbReference type="EMBL" id="CP134050">
    <property type="protein sequence ID" value="WNC15877.1"/>
    <property type="molecule type" value="Genomic_DNA"/>
</dbReference>
<dbReference type="SUPFAM" id="SSF103473">
    <property type="entry name" value="MFS general substrate transporter"/>
    <property type="match status" value="1"/>
</dbReference>
<feature type="transmembrane region" description="Helical" evidence="6">
    <location>
        <begin position="174"/>
        <end position="191"/>
    </location>
</feature>
<evidence type="ECO:0000256" key="6">
    <source>
        <dbReference type="SAM" id="Phobius"/>
    </source>
</evidence>
<dbReference type="PANTHER" id="PTHR23513">
    <property type="entry name" value="INTEGRAL MEMBRANE EFFLUX PROTEIN-RELATED"/>
    <property type="match status" value="1"/>
</dbReference>
<proteinExistence type="predicted"/>
<feature type="transmembrane region" description="Helical" evidence="6">
    <location>
        <begin position="257"/>
        <end position="278"/>
    </location>
</feature>
<dbReference type="RefSeq" id="WP_310770045.1">
    <property type="nucleotide sequence ID" value="NZ_CP134050.1"/>
</dbReference>
<dbReference type="Proteomes" id="UP001256827">
    <property type="component" value="Chromosome"/>
</dbReference>
<protein>
    <submittedName>
        <fullName evidence="7">MFS transporter</fullName>
    </submittedName>
</protein>
<evidence type="ECO:0000256" key="3">
    <source>
        <dbReference type="ARBA" id="ARBA00022692"/>
    </source>
</evidence>
<name>A0ABY9T6Z9_BREBE</name>
<dbReference type="PANTHER" id="PTHR23513:SF19">
    <property type="entry name" value="MAJOR FACILITATOR SUPERFAMILY (MFS) PROFILE DOMAIN-CONTAINING PROTEIN"/>
    <property type="match status" value="1"/>
</dbReference>
<feature type="transmembrane region" description="Helical" evidence="6">
    <location>
        <begin position="100"/>
        <end position="118"/>
    </location>
</feature>
<reference evidence="7 8" key="1">
    <citation type="submission" date="2023-09" db="EMBL/GenBank/DDBJ databases">
        <title>Complete Genome and Methylome dissection of Bacillus brevis NEB573 original source of BbsI restriction endonuclease.</title>
        <authorList>
            <person name="Fomenkov A."/>
            <person name="Roberts R.D."/>
        </authorList>
    </citation>
    <scope>NUCLEOTIDE SEQUENCE [LARGE SCALE GENOMIC DNA]</scope>
    <source>
        <strain evidence="7 8">NEB573</strain>
    </source>
</reference>
<dbReference type="InterPro" id="IPR011701">
    <property type="entry name" value="MFS"/>
</dbReference>
<feature type="transmembrane region" description="Helical" evidence="6">
    <location>
        <begin position="380"/>
        <end position="398"/>
    </location>
</feature>
<dbReference type="CDD" id="cd06173">
    <property type="entry name" value="MFS_MefA_like"/>
    <property type="match status" value="1"/>
</dbReference>
<gene>
    <name evidence="7" type="ORF">RGB73_05965</name>
</gene>
<dbReference type="InterPro" id="IPR036259">
    <property type="entry name" value="MFS_trans_sf"/>
</dbReference>
<feature type="transmembrane region" description="Helical" evidence="6">
    <location>
        <begin position="139"/>
        <end position="162"/>
    </location>
</feature>